<feature type="coiled-coil region" evidence="1">
    <location>
        <begin position="75"/>
        <end position="102"/>
    </location>
</feature>
<gene>
    <name evidence="3" type="ORF">SAMN05216277_1372</name>
</gene>
<sequence length="213" mass="23568">MREGHGATLVSIGHAGLGGDAPTEAIRRAYEETVMAVSFYDEEYGDDYEESLRAEFGPEVATALTDPDCFGPSARAALTAAIERAAREREHLIETCERERESVDHAADTLLPVAAELDSIVSPDPEGEPFGTLEARWNRLSRLRERCDSTAANRQSAINDQRSRHNFPIDVPDVCVYLYETHDSAYPVLAVCADLARQATTFQTAYERAMAHY</sequence>
<organism evidence="3 4">
    <name type="scientific">Halolamina pelagica</name>
    <dbReference type="NCBI Taxonomy" id="699431"/>
    <lineage>
        <taxon>Archaea</taxon>
        <taxon>Methanobacteriati</taxon>
        <taxon>Methanobacteriota</taxon>
        <taxon>Stenosarchaea group</taxon>
        <taxon>Halobacteria</taxon>
        <taxon>Halobacteriales</taxon>
        <taxon>Haloferacaceae</taxon>
    </lineage>
</organism>
<evidence type="ECO:0000313" key="4">
    <source>
        <dbReference type="Proteomes" id="UP000183769"/>
    </source>
</evidence>
<accession>A0A1I5WMF9</accession>
<evidence type="ECO:0000256" key="1">
    <source>
        <dbReference type="SAM" id="Coils"/>
    </source>
</evidence>
<dbReference type="InterPro" id="IPR055684">
    <property type="entry name" value="DUF7260"/>
</dbReference>
<feature type="domain" description="DUF7260" evidence="2">
    <location>
        <begin position="7"/>
        <end position="201"/>
    </location>
</feature>
<name>A0A1I5WMF9_9EURY</name>
<reference evidence="4" key="1">
    <citation type="submission" date="2016-10" db="EMBL/GenBank/DDBJ databases">
        <authorList>
            <person name="Varghese N."/>
            <person name="Submissions S."/>
        </authorList>
    </citation>
    <scope>NUCLEOTIDE SEQUENCE [LARGE SCALE GENOMIC DNA]</scope>
    <source>
        <strain evidence="4">CGMCC 1.10329</strain>
    </source>
</reference>
<dbReference type="EMBL" id="FOXI01000037">
    <property type="protein sequence ID" value="SFQ20889.1"/>
    <property type="molecule type" value="Genomic_DNA"/>
</dbReference>
<evidence type="ECO:0000259" key="2">
    <source>
        <dbReference type="Pfam" id="PF23921"/>
    </source>
</evidence>
<protein>
    <recommendedName>
        <fullName evidence="2">DUF7260 domain-containing protein</fullName>
    </recommendedName>
</protein>
<dbReference type="Pfam" id="PF23921">
    <property type="entry name" value="DUF7260"/>
    <property type="match status" value="1"/>
</dbReference>
<dbReference type="AlphaFoldDB" id="A0A1I5WMF9"/>
<proteinExistence type="predicted"/>
<dbReference type="Proteomes" id="UP000183769">
    <property type="component" value="Unassembled WGS sequence"/>
</dbReference>
<keyword evidence="1" id="KW-0175">Coiled coil</keyword>
<keyword evidence="4" id="KW-1185">Reference proteome</keyword>
<evidence type="ECO:0000313" key="3">
    <source>
        <dbReference type="EMBL" id="SFQ20889.1"/>
    </source>
</evidence>